<dbReference type="InterPro" id="IPR011250">
    <property type="entry name" value="OMP/PagP_B-barrel"/>
</dbReference>
<reference evidence="4 5" key="1">
    <citation type="submission" date="2014-11" db="EMBL/GenBank/DDBJ databases">
        <title>A Rickettsiales Symbiont of Amoebae With Ancient Features.</title>
        <authorList>
            <person name="Schulz F."/>
            <person name="Martijn J."/>
            <person name="Wascher F."/>
            <person name="Kostanjsek R."/>
            <person name="Ettema T.J."/>
            <person name="Horn M."/>
        </authorList>
    </citation>
    <scope>NUCLEOTIDE SEQUENCE [LARGE SCALE GENOMIC DNA]</scope>
    <source>
        <strain evidence="4 5">UWC36</strain>
    </source>
</reference>
<evidence type="ECO:0000256" key="2">
    <source>
        <dbReference type="SAM" id="SignalP"/>
    </source>
</evidence>
<feature type="chain" id="PRO_5002149453" description="Outer membrane protein beta-barrel domain-containing protein" evidence="2">
    <location>
        <begin position="26"/>
        <end position="184"/>
    </location>
</feature>
<proteinExistence type="predicted"/>
<evidence type="ECO:0000256" key="1">
    <source>
        <dbReference type="ARBA" id="ARBA00022729"/>
    </source>
</evidence>
<evidence type="ECO:0000313" key="4">
    <source>
        <dbReference type="EMBL" id="KIE04142.1"/>
    </source>
</evidence>
<name>A0A0C1MQA7_9RICK</name>
<feature type="signal peptide" evidence="2">
    <location>
        <begin position="1"/>
        <end position="25"/>
    </location>
</feature>
<protein>
    <recommendedName>
        <fullName evidence="3">Outer membrane protein beta-barrel domain-containing protein</fullName>
    </recommendedName>
</protein>
<accession>A0A0C1MQA7</accession>
<dbReference type="STRING" id="86105.NF27_JF00200"/>
<dbReference type="InterPro" id="IPR027385">
    <property type="entry name" value="Beta-barrel_OMP"/>
</dbReference>
<dbReference type="Gene3D" id="2.40.160.20">
    <property type="match status" value="1"/>
</dbReference>
<dbReference type="Proteomes" id="UP000031258">
    <property type="component" value="Unassembled WGS sequence"/>
</dbReference>
<keyword evidence="5" id="KW-1185">Reference proteome</keyword>
<comment type="caution">
    <text evidence="4">The sequence shown here is derived from an EMBL/GenBank/DDBJ whole genome shotgun (WGS) entry which is preliminary data.</text>
</comment>
<organism evidence="4 5">
    <name type="scientific">Candidatus Jidaibacter acanthamoebae</name>
    <dbReference type="NCBI Taxonomy" id="86105"/>
    <lineage>
        <taxon>Bacteria</taxon>
        <taxon>Pseudomonadati</taxon>
        <taxon>Pseudomonadota</taxon>
        <taxon>Alphaproteobacteria</taxon>
        <taxon>Rickettsiales</taxon>
        <taxon>Candidatus Midichloriaceae</taxon>
        <taxon>Candidatus Jidaibacter</taxon>
    </lineage>
</organism>
<keyword evidence="1 2" id="KW-0732">Signal</keyword>
<feature type="domain" description="Outer membrane protein beta-barrel" evidence="3">
    <location>
        <begin position="11"/>
        <end position="177"/>
    </location>
</feature>
<dbReference type="Pfam" id="PF13505">
    <property type="entry name" value="OMP_b-brl"/>
    <property type="match status" value="1"/>
</dbReference>
<evidence type="ECO:0000313" key="5">
    <source>
        <dbReference type="Proteomes" id="UP000031258"/>
    </source>
</evidence>
<dbReference type="EMBL" id="JSWE01000223">
    <property type="protein sequence ID" value="KIE04142.1"/>
    <property type="molecule type" value="Genomic_DNA"/>
</dbReference>
<gene>
    <name evidence="4" type="ORF">NF27_JF00200</name>
</gene>
<dbReference type="AlphaFoldDB" id="A0A0C1MQA7"/>
<evidence type="ECO:0000259" key="3">
    <source>
        <dbReference type="Pfam" id="PF13505"/>
    </source>
</evidence>
<dbReference type="SUPFAM" id="SSF56925">
    <property type="entry name" value="OMPA-like"/>
    <property type="match status" value="1"/>
</dbReference>
<sequence length="184" mass="20297">MYMKKKIVNLATFAAIVSAPLLANAELNAPYLKLDLGMSMPTKLKGEDYGNKKPDNSAHYGIGFGYKIHENMRADFTLSRMHNFKFSETLSQGARSAAVKQNLHSNVGMLNVYGDFGNYSGIAPYVTAGIGFSHNKTKDFNVTNANQYYKGAEKVNFAWNLGLGVSYKMDENVCLDLGSINIMI</sequence>